<name>A0A067S591_GALM3</name>
<protein>
    <submittedName>
        <fullName evidence="1">Uncharacterized protein</fullName>
    </submittedName>
</protein>
<dbReference type="HOGENOM" id="CLU_1482089_0_0_1"/>
<keyword evidence="2" id="KW-1185">Reference proteome</keyword>
<dbReference type="AlphaFoldDB" id="A0A067S591"/>
<accession>A0A067S591</accession>
<proteinExistence type="predicted"/>
<dbReference type="EMBL" id="KL142429">
    <property type="protein sequence ID" value="KDR65995.1"/>
    <property type="molecule type" value="Genomic_DNA"/>
</dbReference>
<dbReference type="Proteomes" id="UP000027222">
    <property type="component" value="Unassembled WGS sequence"/>
</dbReference>
<gene>
    <name evidence="1" type="ORF">GALMADRAFT_259944</name>
</gene>
<evidence type="ECO:0000313" key="1">
    <source>
        <dbReference type="EMBL" id="KDR65995.1"/>
    </source>
</evidence>
<evidence type="ECO:0000313" key="2">
    <source>
        <dbReference type="Proteomes" id="UP000027222"/>
    </source>
</evidence>
<sequence length="182" mass="20503">MNTIFPNQPVVDTSSSMNIDETRHAIVAPEPKAFSTANCVIDACIEFITPTVSEEPPPTVSSSISLQNKINSPMHRPKRPCLEPRNTSLSLHDKQYHYTQCLEKYLASLETQFAAFGKTPPSLEYVDPNFYHGLSSRSIKSLLTFMTAHLQDVKNRALAQDAEIKQYREQDALQNHPTRITN</sequence>
<organism evidence="1 2">
    <name type="scientific">Galerina marginata (strain CBS 339.88)</name>
    <dbReference type="NCBI Taxonomy" id="685588"/>
    <lineage>
        <taxon>Eukaryota</taxon>
        <taxon>Fungi</taxon>
        <taxon>Dikarya</taxon>
        <taxon>Basidiomycota</taxon>
        <taxon>Agaricomycotina</taxon>
        <taxon>Agaricomycetes</taxon>
        <taxon>Agaricomycetidae</taxon>
        <taxon>Agaricales</taxon>
        <taxon>Agaricineae</taxon>
        <taxon>Strophariaceae</taxon>
        <taxon>Galerina</taxon>
    </lineage>
</organism>
<reference evidence="2" key="1">
    <citation type="journal article" date="2014" name="Proc. Natl. Acad. Sci. U.S.A.">
        <title>Extensive sampling of basidiomycete genomes demonstrates inadequacy of the white-rot/brown-rot paradigm for wood decay fungi.</title>
        <authorList>
            <person name="Riley R."/>
            <person name="Salamov A.A."/>
            <person name="Brown D.W."/>
            <person name="Nagy L.G."/>
            <person name="Floudas D."/>
            <person name="Held B.W."/>
            <person name="Levasseur A."/>
            <person name="Lombard V."/>
            <person name="Morin E."/>
            <person name="Otillar R."/>
            <person name="Lindquist E.A."/>
            <person name="Sun H."/>
            <person name="LaButti K.M."/>
            <person name="Schmutz J."/>
            <person name="Jabbour D."/>
            <person name="Luo H."/>
            <person name="Baker S.E."/>
            <person name="Pisabarro A.G."/>
            <person name="Walton J.D."/>
            <person name="Blanchette R.A."/>
            <person name="Henrissat B."/>
            <person name="Martin F."/>
            <person name="Cullen D."/>
            <person name="Hibbett D.S."/>
            <person name="Grigoriev I.V."/>
        </authorList>
    </citation>
    <scope>NUCLEOTIDE SEQUENCE [LARGE SCALE GENOMIC DNA]</scope>
    <source>
        <strain evidence="2">CBS 339.88</strain>
    </source>
</reference>